<evidence type="ECO:0000313" key="1">
    <source>
        <dbReference type="EMBL" id="JAE03081.1"/>
    </source>
</evidence>
<organism evidence="1">
    <name type="scientific">Arundo donax</name>
    <name type="common">Giant reed</name>
    <name type="synonym">Donax arundinaceus</name>
    <dbReference type="NCBI Taxonomy" id="35708"/>
    <lineage>
        <taxon>Eukaryota</taxon>
        <taxon>Viridiplantae</taxon>
        <taxon>Streptophyta</taxon>
        <taxon>Embryophyta</taxon>
        <taxon>Tracheophyta</taxon>
        <taxon>Spermatophyta</taxon>
        <taxon>Magnoliopsida</taxon>
        <taxon>Liliopsida</taxon>
        <taxon>Poales</taxon>
        <taxon>Poaceae</taxon>
        <taxon>PACMAD clade</taxon>
        <taxon>Arundinoideae</taxon>
        <taxon>Arundineae</taxon>
        <taxon>Arundo</taxon>
    </lineage>
</organism>
<name>A0A0A9EYY4_ARUDO</name>
<dbReference type="EMBL" id="GBRH01194815">
    <property type="protein sequence ID" value="JAE03081.1"/>
    <property type="molecule type" value="Transcribed_RNA"/>
</dbReference>
<protein>
    <submittedName>
        <fullName evidence="1">Uncharacterized protein</fullName>
    </submittedName>
</protein>
<dbReference type="AlphaFoldDB" id="A0A0A9EYY4"/>
<proteinExistence type="predicted"/>
<accession>A0A0A9EYY4</accession>
<sequence>MIYGDDDAMNYGENETLLWCFRGFLMNFLKHLGWEIKKENDLSPRMAHDFCRLSFRAQI</sequence>
<reference evidence="1" key="2">
    <citation type="journal article" date="2015" name="Data Brief">
        <title>Shoot transcriptome of the giant reed, Arundo donax.</title>
        <authorList>
            <person name="Barrero R.A."/>
            <person name="Guerrero F.D."/>
            <person name="Moolhuijzen P."/>
            <person name="Goolsby J.A."/>
            <person name="Tidwell J."/>
            <person name="Bellgard S.E."/>
            <person name="Bellgard M.I."/>
        </authorList>
    </citation>
    <scope>NUCLEOTIDE SEQUENCE</scope>
    <source>
        <tissue evidence="1">Shoot tissue taken approximately 20 cm above the soil surface</tissue>
    </source>
</reference>
<reference evidence="1" key="1">
    <citation type="submission" date="2014-09" db="EMBL/GenBank/DDBJ databases">
        <authorList>
            <person name="Magalhaes I.L.F."/>
            <person name="Oliveira U."/>
            <person name="Santos F.R."/>
            <person name="Vidigal T.H.D.A."/>
            <person name="Brescovit A.D."/>
            <person name="Santos A.J."/>
        </authorList>
    </citation>
    <scope>NUCLEOTIDE SEQUENCE</scope>
    <source>
        <tissue evidence="1">Shoot tissue taken approximately 20 cm above the soil surface</tissue>
    </source>
</reference>